<protein>
    <submittedName>
        <fullName evidence="4">Lactonase family protein</fullName>
        <ecNumber evidence="4">3.1.1.-</ecNumber>
    </submittedName>
</protein>
<dbReference type="InterPro" id="IPR011048">
    <property type="entry name" value="Haem_d1_sf"/>
</dbReference>
<reference evidence="4 5" key="1">
    <citation type="submission" date="2023-04" db="EMBL/GenBank/DDBJ databases">
        <title>A novel bacteria isolated from coastal sediment.</title>
        <authorList>
            <person name="Liu X.-J."/>
            <person name="Du Z.-J."/>
        </authorList>
    </citation>
    <scope>NUCLEOTIDE SEQUENCE [LARGE SCALE GENOMIC DNA]</scope>
    <source>
        <strain evidence="4 5">SDUM461004</strain>
    </source>
</reference>
<accession>A0ABU1ALD2</accession>
<dbReference type="InterPro" id="IPR050282">
    <property type="entry name" value="Cycloisomerase_2"/>
</dbReference>
<organism evidence="4 5">
    <name type="scientific">Thalassobacterium sedimentorum</name>
    <dbReference type="NCBI Taxonomy" id="3041258"/>
    <lineage>
        <taxon>Bacteria</taxon>
        <taxon>Pseudomonadati</taxon>
        <taxon>Verrucomicrobiota</taxon>
        <taxon>Opitutia</taxon>
        <taxon>Puniceicoccales</taxon>
        <taxon>Coraliomargaritaceae</taxon>
        <taxon>Thalassobacterium</taxon>
    </lineage>
</organism>
<keyword evidence="4" id="KW-0378">Hydrolase</keyword>
<dbReference type="PANTHER" id="PTHR30344">
    <property type="entry name" value="6-PHOSPHOGLUCONOLACTONASE-RELATED"/>
    <property type="match status" value="1"/>
</dbReference>
<keyword evidence="2" id="KW-0119">Carbohydrate metabolism</keyword>
<evidence type="ECO:0000256" key="1">
    <source>
        <dbReference type="ARBA" id="ARBA00005564"/>
    </source>
</evidence>
<gene>
    <name evidence="4" type="ORF">QEH59_14285</name>
</gene>
<dbReference type="PANTHER" id="PTHR30344:SF1">
    <property type="entry name" value="6-PHOSPHOGLUCONOLACTONASE"/>
    <property type="match status" value="1"/>
</dbReference>
<dbReference type="EC" id="3.1.1.-" evidence="4"/>
<dbReference type="Proteomes" id="UP001243717">
    <property type="component" value="Unassembled WGS sequence"/>
</dbReference>
<dbReference type="RefSeq" id="WP_308986048.1">
    <property type="nucleotide sequence ID" value="NZ_JARXIC010000027.1"/>
</dbReference>
<evidence type="ECO:0000313" key="4">
    <source>
        <dbReference type="EMBL" id="MDQ8195598.1"/>
    </source>
</evidence>
<feature type="chain" id="PRO_5045645745" evidence="3">
    <location>
        <begin position="19"/>
        <end position="370"/>
    </location>
</feature>
<feature type="signal peptide" evidence="3">
    <location>
        <begin position="1"/>
        <end position="18"/>
    </location>
</feature>
<keyword evidence="2" id="KW-0313">Glucose metabolism</keyword>
<keyword evidence="3" id="KW-0732">Signal</keyword>
<dbReference type="Pfam" id="PF10282">
    <property type="entry name" value="Lactonase"/>
    <property type="match status" value="1"/>
</dbReference>
<evidence type="ECO:0000313" key="5">
    <source>
        <dbReference type="Proteomes" id="UP001243717"/>
    </source>
</evidence>
<sequence length="370" mass="39357">MKYSLTLLLTFTATFLSANTVDVYFGTGGGEAAGIYHSKLNTETGTLTAASLVAQVQSPEFLAFHPNRRHLYAVAQLQGKASVIAYALAPDGALTELQSQAIPDGAAAHISVHPSGRLLLTAQYGAGTVALFPINADGTLEPCKQVIQHQGGSGVAGKRQQSAHPHWTGFAPDGRFAFVPDLGLDQIIIYQVQLQPVSIHKIGYAQAPAGAGPRHMKFSVDGQFIFLLNELSLSVSTFDYQARTGQSERLSTTPSLSPELQAQEAINAGSEILVHPNGLYVYAANRGHDSVTSFRVSPDDGQLSVIDIEPIRGAWPRSINLDSSGRWLLAAGAHSNTVTVLEIDTATGMLSYSGKRIINVPNAICIVLND</sequence>
<dbReference type="InterPro" id="IPR019405">
    <property type="entry name" value="Lactonase_7-beta_prop"/>
</dbReference>
<dbReference type="GO" id="GO:0016787">
    <property type="term" value="F:hydrolase activity"/>
    <property type="evidence" value="ECO:0007669"/>
    <property type="project" value="UniProtKB-KW"/>
</dbReference>
<name>A0ABU1ALD2_9BACT</name>
<comment type="caution">
    <text evidence="4">The sequence shown here is derived from an EMBL/GenBank/DDBJ whole genome shotgun (WGS) entry which is preliminary data.</text>
</comment>
<keyword evidence="5" id="KW-1185">Reference proteome</keyword>
<comment type="similarity">
    <text evidence="1">Belongs to the cycloisomerase 2 family.</text>
</comment>
<evidence type="ECO:0000256" key="3">
    <source>
        <dbReference type="SAM" id="SignalP"/>
    </source>
</evidence>
<dbReference type="EMBL" id="JARXIC010000027">
    <property type="protein sequence ID" value="MDQ8195598.1"/>
    <property type="molecule type" value="Genomic_DNA"/>
</dbReference>
<dbReference type="InterPro" id="IPR015943">
    <property type="entry name" value="WD40/YVTN_repeat-like_dom_sf"/>
</dbReference>
<proteinExistence type="inferred from homology"/>
<dbReference type="Gene3D" id="2.130.10.10">
    <property type="entry name" value="YVTN repeat-like/Quinoprotein amine dehydrogenase"/>
    <property type="match status" value="1"/>
</dbReference>
<dbReference type="SUPFAM" id="SSF51004">
    <property type="entry name" value="C-terminal (heme d1) domain of cytochrome cd1-nitrite reductase"/>
    <property type="match status" value="1"/>
</dbReference>
<evidence type="ECO:0000256" key="2">
    <source>
        <dbReference type="ARBA" id="ARBA00022526"/>
    </source>
</evidence>